<reference evidence="1 2" key="1">
    <citation type="submission" date="2018-05" db="EMBL/GenBank/DDBJ databases">
        <title>Genome Sequence of an Efficient Indole-Degrading Bacterium, Alcaligenes sp.YBY.</title>
        <authorList>
            <person name="Yang B."/>
        </authorList>
    </citation>
    <scope>NUCLEOTIDE SEQUENCE [LARGE SCALE GENOMIC DNA]</scope>
    <source>
        <strain evidence="1 2">YBY</strain>
    </source>
</reference>
<proteinExistence type="predicted"/>
<dbReference type="EMBL" id="QEXO01000004">
    <property type="protein sequence ID" value="PWE13183.1"/>
    <property type="molecule type" value="Genomic_DNA"/>
</dbReference>
<sequence length="59" mass="6545">MACKPYLTDRLRHGVTQFLCPWGIAYQSDALGLFGPGVLLRAAFLQTHQRRAVFQAGVP</sequence>
<evidence type="ECO:0000313" key="2">
    <source>
        <dbReference type="Proteomes" id="UP000245216"/>
    </source>
</evidence>
<evidence type="ECO:0000313" key="1">
    <source>
        <dbReference type="EMBL" id="PWE13183.1"/>
    </source>
</evidence>
<organism evidence="1 2">
    <name type="scientific">Alcaligenes faecalis</name>
    <dbReference type="NCBI Taxonomy" id="511"/>
    <lineage>
        <taxon>Bacteria</taxon>
        <taxon>Pseudomonadati</taxon>
        <taxon>Pseudomonadota</taxon>
        <taxon>Betaproteobacteria</taxon>
        <taxon>Burkholderiales</taxon>
        <taxon>Alcaligenaceae</taxon>
        <taxon>Alcaligenes</taxon>
    </lineage>
</organism>
<name>A0A2U2BGN8_ALCFA</name>
<protein>
    <submittedName>
        <fullName evidence="1">Uncharacterized protein</fullName>
    </submittedName>
</protein>
<gene>
    <name evidence="1" type="ORF">DF183_15245</name>
</gene>
<reference evidence="1 2" key="2">
    <citation type="submission" date="2018-05" db="EMBL/GenBank/DDBJ databases">
        <authorList>
            <person name="Lanie J.A."/>
            <person name="Ng W.-L."/>
            <person name="Kazmierczak K.M."/>
            <person name="Andrzejewski T.M."/>
            <person name="Davidsen T.M."/>
            <person name="Wayne K.J."/>
            <person name="Tettelin H."/>
            <person name="Glass J.I."/>
            <person name="Rusch D."/>
            <person name="Podicherti R."/>
            <person name="Tsui H.-C.T."/>
            <person name="Winkler M.E."/>
        </authorList>
    </citation>
    <scope>NUCLEOTIDE SEQUENCE [LARGE SCALE GENOMIC DNA]</scope>
    <source>
        <strain evidence="1 2">YBY</strain>
    </source>
</reference>
<accession>A0A2U2BGN8</accession>
<dbReference type="AlphaFoldDB" id="A0A2U2BGN8"/>
<comment type="caution">
    <text evidence="1">The sequence shown here is derived from an EMBL/GenBank/DDBJ whole genome shotgun (WGS) entry which is preliminary data.</text>
</comment>
<dbReference type="Proteomes" id="UP000245216">
    <property type="component" value="Unassembled WGS sequence"/>
</dbReference>